<gene>
    <name evidence="17" type="primary">hndD_2</name>
    <name evidence="17" type="ORF">PMF13cell1_04623</name>
</gene>
<keyword evidence="9" id="KW-0408">Iron</keyword>
<dbReference type="InterPro" id="IPR050340">
    <property type="entry name" value="Cytosolic_Fe-S_CAF"/>
</dbReference>
<dbReference type="Proteomes" id="UP000289794">
    <property type="component" value="Chromosome"/>
</dbReference>
<dbReference type="SMART" id="SM00902">
    <property type="entry name" value="Fe_hyd_SSU"/>
    <property type="match status" value="1"/>
</dbReference>
<evidence type="ECO:0000256" key="4">
    <source>
        <dbReference type="ARBA" id="ARBA00022485"/>
    </source>
</evidence>
<dbReference type="InterPro" id="IPR036991">
    <property type="entry name" value="Fe_hydrogenase_ssu_sf"/>
</dbReference>
<dbReference type="CDD" id="cd00207">
    <property type="entry name" value="fer2"/>
    <property type="match status" value="1"/>
</dbReference>
<keyword evidence="4" id="KW-0004">4Fe-4S</keyword>
<dbReference type="AlphaFoldDB" id="A0A4P6M1R1"/>
<dbReference type="SMART" id="SM00929">
    <property type="entry name" value="NADH-G_4Fe-4S_3"/>
    <property type="match status" value="1"/>
</dbReference>
<evidence type="ECO:0000256" key="6">
    <source>
        <dbReference type="ARBA" id="ARBA00022723"/>
    </source>
</evidence>
<evidence type="ECO:0000259" key="15">
    <source>
        <dbReference type="PROSITE" id="PS51379"/>
    </source>
</evidence>
<dbReference type="FunFam" id="3.30.70.20:FF:000035">
    <property type="entry name" value="Iron hydrogenase 1"/>
    <property type="match status" value="1"/>
</dbReference>
<evidence type="ECO:0000256" key="5">
    <source>
        <dbReference type="ARBA" id="ARBA00022714"/>
    </source>
</evidence>
<feature type="domain" description="4Fe-4S ferredoxin-type" evidence="15">
    <location>
        <begin position="184"/>
        <end position="213"/>
    </location>
</feature>
<dbReference type="SUPFAM" id="SSF53920">
    <property type="entry name" value="Fe-only hydrogenase"/>
    <property type="match status" value="1"/>
</dbReference>
<dbReference type="GO" id="GO:0051539">
    <property type="term" value="F:4 iron, 4 sulfur cluster binding"/>
    <property type="evidence" value="ECO:0007669"/>
    <property type="project" value="UniProtKB-KW"/>
</dbReference>
<evidence type="ECO:0000256" key="10">
    <source>
        <dbReference type="ARBA" id="ARBA00023014"/>
    </source>
</evidence>
<evidence type="ECO:0000256" key="9">
    <source>
        <dbReference type="ARBA" id="ARBA00023004"/>
    </source>
</evidence>
<feature type="domain" description="4Fe-4S His(Cys)3-ligated-type" evidence="16">
    <location>
        <begin position="83"/>
        <end position="122"/>
    </location>
</feature>
<dbReference type="PROSITE" id="PS00198">
    <property type="entry name" value="4FE4S_FER_1"/>
    <property type="match status" value="1"/>
</dbReference>
<evidence type="ECO:0000256" key="13">
    <source>
        <dbReference type="ARBA" id="ARBA00034078"/>
    </source>
</evidence>
<dbReference type="GO" id="GO:0008901">
    <property type="term" value="F:ferredoxin hydrogenase activity"/>
    <property type="evidence" value="ECO:0007669"/>
    <property type="project" value="InterPro"/>
</dbReference>
<dbReference type="Pfam" id="PF12838">
    <property type="entry name" value="Fer4_7"/>
    <property type="match status" value="1"/>
</dbReference>
<dbReference type="RefSeq" id="WP_130182264.1">
    <property type="nucleotide sequence ID" value="NZ_CP035945.1"/>
</dbReference>
<dbReference type="InterPro" id="IPR000283">
    <property type="entry name" value="NADH_UbQ_OxRdtase_75kDa_su_CS"/>
</dbReference>
<keyword evidence="6" id="KW-0479">Metal-binding</keyword>
<dbReference type="NCBIfam" id="TIGR02512">
    <property type="entry name" value="FeFe_hydrog_A"/>
    <property type="match status" value="1"/>
</dbReference>
<evidence type="ECO:0000256" key="3">
    <source>
        <dbReference type="ARBA" id="ARBA00005404"/>
    </source>
</evidence>
<dbReference type="GO" id="GO:0050583">
    <property type="term" value="F:hydrogen dehydrogenase (NADP+) activity"/>
    <property type="evidence" value="ECO:0007669"/>
    <property type="project" value="UniProtKB-EC"/>
</dbReference>
<dbReference type="EMBL" id="CP035945">
    <property type="protein sequence ID" value="QBE99051.1"/>
    <property type="molecule type" value="Genomic_DNA"/>
</dbReference>
<keyword evidence="5" id="KW-0001">2Fe-2S</keyword>
<dbReference type="PROSITE" id="PS51839">
    <property type="entry name" value="4FE4S_HC3"/>
    <property type="match status" value="1"/>
</dbReference>
<dbReference type="InterPro" id="IPR001041">
    <property type="entry name" value="2Fe-2S_ferredoxin-type"/>
</dbReference>
<evidence type="ECO:0000256" key="8">
    <source>
        <dbReference type="ARBA" id="ARBA00022967"/>
    </source>
</evidence>
<dbReference type="Gene3D" id="3.40.950.10">
    <property type="entry name" value="Fe-only Hydrogenase (Larger Subunit), Chain L, domain 3"/>
    <property type="match status" value="1"/>
</dbReference>
<keyword evidence="7" id="KW-0677">Repeat</keyword>
<dbReference type="NCBIfam" id="NF040763">
    <property type="entry name" value="FeFe_hydrog_A6"/>
    <property type="match status" value="1"/>
</dbReference>
<sequence>MVNTERVKLTIDGIQIEADRHSTILQAAALAGIRIPTLCYLKDINEIGACRVCVVEVEGYAKLVTACNNRVKEGMVVHTNSPKARKTRRTNVQLILSQHNSNCAYCVRSGNCSLQSVANDLNIMDVPFVRELPKNSWDMDFPLIRDYTKCIKCMRCVQICDKIQSVNVWDVVNTGSRTTVDVSGNRKIDESDCAVCGQCITHCPVGALRERDDTERVLDAIADKDKITVVQIAPAVRAAWGESIGLSPEFATVKRLASALRKMGFDYIFDTDFSADLTIMEEGSEFLEKVKNKENEKFPMFTSCCPGWVRFMKSQYPDMVDQLSTAKSPQQMFGAVAKTYYAKLLDVDPKRIFCLSVMPCVAKKQECALPTMRDAGAGQDVDASLTTREIDRLIRMFNILPETLKEEELDMPLGVGSGAGVIFGATGGVMEAALRSAYYLVTSKNPEPDAFRAVRGMDGWKEAEFNLAGTILKVAVASGLGNTRKLMKTLRKGKVSYDFVEIMACPGGCAGGGGQPIHDGQELAGDRGQILYGLDKVSNIRFSHENPSVIKCYEDFLEKPLSHKAHELLHTDHHGWKMPGEG</sequence>
<dbReference type="Pfam" id="PF02256">
    <property type="entry name" value="Fe_hyd_SSU"/>
    <property type="match status" value="1"/>
</dbReference>
<dbReference type="GO" id="GO:0042773">
    <property type="term" value="P:ATP synthesis coupled electron transport"/>
    <property type="evidence" value="ECO:0007669"/>
    <property type="project" value="InterPro"/>
</dbReference>
<accession>A0A4P6M1R1</accession>
<keyword evidence="12" id="KW-0472">Membrane</keyword>
<evidence type="ECO:0000256" key="12">
    <source>
        <dbReference type="ARBA" id="ARBA00023136"/>
    </source>
</evidence>
<dbReference type="InterPro" id="IPR049830">
    <property type="entry name" value="HndD"/>
</dbReference>
<dbReference type="Gene3D" id="4.10.260.20">
    <property type="entry name" value="Iron hydrogenase, small subunit"/>
    <property type="match status" value="1"/>
</dbReference>
<dbReference type="InterPro" id="IPR017900">
    <property type="entry name" value="4Fe4S_Fe_S_CS"/>
</dbReference>
<proteinExistence type="inferred from homology"/>
<feature type="domain" description="2Fe-2S ferredoxin-type" evidence="14">
    <location>
        <begin position="5"/>
        <end position="83"/>
    </location>
</feature>
<protein>
    <submittedName>
        <fullName evidence="17">NADP-reducing hydrogenase subunit HndC</fullName>
        <ecNumber evidence="17">1.12.1.3</ecNumber>
    </submittedName>
</protein>
<dbReference type="GO" id="GO:0051537">
    <property type="term" value="F:2 iron, 2 sulfur cluster binding"/>
    <property type="evidence" value="ECO:0007669"/>
    <property type="project" value="UniProtKB-KW"/>
</dbReference>
<dbReference type="Pfam" id="PF13510">
    <property type="entry name" value="Fer2_4"/>
    <property type="match status" value="1"/>
</dbReference>
<dbReference type="GO" id="GO:0008137">
    <property type="term" value="F:NADH dehydrogenase (ubiquinone) activity"/>
    <property type="evidence" value="ECO:0007669"/>
    <property type="project" value="InterPro"/>
</dbReference>
<dbReference type="Gene3D" id="3.10.20.740">
    <property type="match status" value="1"/>
</dbReference>
<evidence type="ECO:0000313" key="17">
    <source>
        <dbReference type="EMBL" id="QBE99051.1"/>
    </source>
</evidence>
<keyword evidence="8" id="KW-1278">Translocase</keyword>
<dbReference type="GO" id="GO:0016020">
    <property type="term" value="C:membrane"/>
    <property type="evidence" value="ECO:0007669"/>
    <property type="project" value="UniProtKB-SubCell"/>
</dbReference>
<dbReference type="KEGG" id="bpro:PMF13cell1_04623"/>
<keyword evidence="17" id="KW-0560">Oxidoreductase</keyword>
<reference evidence="17 18" key="1">
    <citation type="submission" date="2019-01" db="EMBL/GenBank/DDBJ databases">
        <title>PMF-metabolizing Aryl O-demethylase.</title>
        <authorList>
            <person name="Kim M."/>
        </authorList>
    </citation>
    <scope>NUCLEOTIDE SEQUENCE [LARGE SCALE GENOMIC DNA]</scope>
    <source>
        <strain evidence="17 18">PMF1</strain>
    </source>
</reference>
<dbReference type="InterPro" id="IPR013352">
    <property type="entry name" value="Fe_hydrogenase_subset"/>
</dbReference>
<comment type="subcellular location">
    <subcellularLocation>
        <location evidence="2">Membrane</location>
    </subcellularLocation>
</comment>
<dbReference type="SUPFAM" id="SSF54292">
    <property type="entry name" value="2Fe-2S ferredoxin-like"/>
    <property type="match status" value="1"/>
</dbReference>
<dbReference type="PANTHER" id="PTHR11615">
    <property type="entry name" value="NITRATE, FORMATE, IRON DEHYDROGENASE"/>
    <property type="match status" value="1"/>
</dbReference>
<keyword evidence="11" id="KW-0520">NAD</keyword>
<dbReference type="GO" id="GO:0005506">
    <property type="term" value="F:iron ion binding"/>
    <property type="evidence" value="ECO:0007669"/>
    <property type="project" value="InterPro"/>
</dbReference>
<dbReference type="PROSITE" id="PS51379">
    <property type="entry name" value="4FE4S_FER_2"/>
    <property type="match status" value="2"/>
</dbReference>
<dbReference type="SUPFAM" id="SSF54862">
    <property type="entry name" value="4Fe-4S ferredoxins"/>
    <property type="match status" value="1"/>
</dbReference>
<dbReference type="InterPro" id="IPR017896">
    <property type="entry name" value="4Fe4S_Fe-S-bd"/>
</dbReference>
<dbReference type="InterPro" id="IPR036010">
    <property type="entry name" value="2Fe-2S_ferredoxin-like_sf"/>
</dbReference>
<dbReference type="PROSITE" id="PS00641">
    <property type="entry name" value="COMPLEX1_75K_1"/>
    <property type="match status" value="1"/>
</dbReference>
<dbReference type="Pfam" id="PF10588">
    <property type="entry name" value="NADH-G_4Fe-4S_3"/>
    <property type="match status" value="1"/>
</dbReference>
<evidence type="ECO:0000259" key="16">
    <source>
        <dbReference type="PROSITE" id="PS51839"/>
    </source>
</evidence>
<evidence type="ECO:0000313" key="18">
    <source>
        <dbReference type="Proteomes" id="UP000289794"/>
    </source>
</evidence>
<dbReference type="InterPro" id="IPR003149">
    <property type="entry name" value="Fe_hydrogenase_ssu"/>
</dbReference>
<evidence type="ECO:0000256" key="7">
    <source>
        <dbReference type="ARBA" id="ARBA00022737"/>
    </source>
</evidence>
<evidence type="ECO:0000256" key="1">
    <source>
        <dbReference type="ARBA" id="ARBA00001966"/>
    </source>
</evidence>
<dbReference type="EC" id="1.12.1.3" evidence="17"/>
<dbReference type="InterPro" id="IPR004108">
    <property type="entry name" value="Fe_hydrogenase_lsu_C"/>
</dbReference>
<evidence type="ECO:0000259" key="14">
    <source>
        <dbReference type="PROSITE" id="PS51085"/>
    </source>
</evidence>
<feature type="domain" description="4Fe-4S ferredoxin-type" evidence="15">
    <location>
        <begin position="141"/>
        <end position="171"/>
    </location>
</feature>
<dbReference type="Gene3D" id="3.30.70.20">
    <property type="match status" value="1"/>
</dbReference>
<dbReference type="Pfam" id="PF02906">
    <property type="entry name" value="Fe_hyd_lg_C"/>
    <property type="match status" value="1"/>
</dbReference>
<comment type="cofactor">
    <cofactor evidence="1">
        <name>[4Fe-4S] cluster</name>
        <dbReference type="ChEBI" id="CHEBI:49883"/>
    </cofactor>
</comment>
<name>A0A4P6M1R1_9FIRM</name>
<keyword evidence="10" id="KW-0411">Iron-sulfur</keyword>
<dbReference type="Gene3D" id="3.40.50.1780">
    <property type="match status" value="1"/>
</dbReference>
<comment type="cofactor">
    <cofactor evidence="13">
        <name>[2Fe-2S] cluster</name>
        <dbReference type="ChEBI" id="CHEBI:190135"/>
    </cofactor>
</comment>
<dbReference type="InterPro" id="IPR019574">
    <property type="entry name" value="NADH_UbQ_OxRdtase_Gsu_4Fe4S-bd"/>
</dbReference>
<evidence type="ECO:0000256" key="2">
    <source>
        <dbReference type="ARBA" id="ARBA00004370"/>
    </source>
</evidence>
<organism evidence="17 18">
    <name type="scientific">Blautia producta</name>
    <dbReference type="NCBI Taxonomy" id="33035"/>
    <lineage>
        <taxon>Bacteria</taxon>
        <taxon>Bacillati</taxon>
        <taxon>Bacillota</taxon>
        <taxon>Clostridia</taxon>
        <taxon>Lachnospirales</taxon>
        <taxon>Lachnospiraceae</taxon>
        <taxon>Blautia</taxon>
    </lineage>
</organism>
<dbReference type="FunFam" id="3.10.20.740:FF:000004">
    <property type="entry name" value="NADH-quinone oxidoreductase"/>
    <property type="match status" value="1"/>
</dbReference>
<evidence type="ECO:0000256" key="11">
    <source>
        <dbReference type="ARBA" id="ARBA00023027"/>
    </source>
</evidence>
<comment type="similarity">
    <text evidence="3">Belongs to the complex I 75 kDa subunit family.</text>
</comment>
<dbReference type="PROSITE" id="PS51085">
    <property type="entry name" value="2FE2S_FER_2"/>
    <property type="match status" value="1"/>
</dbReference>
<dbReference type="InterPro" id="IPR009016">
    <property type="entry name" value="Fe_hydrogenase"/>
</dbReference>